<dbReference type="Proteomes" id="UP000326396">
    <property type="component" value="Linkage Group LG15"/>
</dbReference>
<dbReference type="PANTHER" id="PTHR31589">
    <property type="entry name" value="PROTEIN, PUTATIVE (DUF239)-RELATED-RELATED"/>
    <property type="match status" value="1"/>
</dbReference>
<comment type="caution">
    <text evidence="3">The sequence shown here is derived from an EMBL/GenBank/DDBJ whole genome shotgun (WGS) entry which is preliminary data.</text>
</comment>
<gene>
    <name evidence="3" type="ORF">E3N88_14060</name>
</gene>
<dbReference type="EMBL" id="SZYD01000007">
    <property type="protein sequence ID" value="KAD5802700.1"/>
    <property type="molecule type" value="Genomic_DNA"/>
</dbReference>
<reference evidence="3 4" key="1">
    <citation type="submission" date="2019-05" db="EMBL/GenBank/DDBJ databases">
        <title>Mikania micrantha, genome provides insights into the molecular mechanism of rapid growth.</title>
        <authorList>
            <person name="Liu B."/>
        </authorList>
    </citation>
    <scope>NUCLEOTIDE SEQUENCE [LARGE SCALE GENOMIC DNA]</scope>
    <source>
        <strain evidence="3">NLD-2019</strain>
        <tissue evidence="3">Leaf</tissue>
    </source>
</reference>
<organism evidence="3 4">
    <name type="scientific">Mikania micrantha</name>
    <name type="common">bitter vine</name>
    <dbReference type="NCBI Taxonomy" id="192012"/>
    <lineage>
        <taxon>Eukaryota</taxon>
        <taxon>Viridiplantae</taxon>
        <taxon>Streptophyta</taxon>
        <taxon>Embryophyta</taxon>
        <taxon>Tracheophyta</taxon>
        <taxon>Spermatophyta</taxon>
        <taxon>Magnoliopsida</taxon>
        <taxon>eudicotyledons</taxon>
        <taxon>Gunneridae</taxon>
        <taxon>Pentapetalae</taxon>
        <taxon>asterids</taxon>
        <taxon>campanulids</taxon>
        <taxon>Asterales</taxon>
        <taxon>Asteraceae</taxon>
        <taxon>Asteroideae</taxon>
        <taxon>Heliantheae alliance</taxon>
        <taxon>Eupatorieae</taxon>
        <taxon>Mikania</taxon>
    </lineage>
</organism>
<feature type="signal peptide" evidence="1">
    <location>
        <begin position="1"/>
        <end position="23"/>
    </location>
</feature>
<name>A0A5N6P0B7_9ASTR</name>
<evidence type="ECO:0000256" key="1">
    <source>
        <dbReference type="SAM" id="SignalP"/>
    </source>
</evidence>
<dbReference type="InterPro" id="IPR025521">
    <property type="entry name" value="Neprosin_propep"/>
</dbReference>
<keyword evidence="4" id="KW-1185">Reference proteome</keyword>
<accession>A0A5N6P0B7</accession>
<evidence type="ECO:0000259" key="2">
    <source>
        <dbReference type="PROSITE" id="PS52045"/>
    </source>
</evidence>
<protein>
    <recommendedName>
        <fullName evidence="2">Neprosin PEP catalytic domain-containing protein</fullName>
    </recommendedName>
</protein>
<dbReference type="InterPro" id="IPR004314">
    <property type="entry name" value="Neprosin"/>
</dbReference>
<keyword evidence="1" id="KW-0732">Signal</keyword>
<dbReference type="PROSITE" id="PS52045">
    <property type="entry name" value="NEPROSIN_PEP_CD"/>
    <property type="match status" value="1"/>
</dbReference>
<dbReference type="Pfam" id="PF14365">
    <property type="entry name" value="Neprosin_AP"/>
    <property type="match status" value="1"/>
</dbReference>
<evidence type="ECO:0000313" key="3">
    <source>
        <dbReference type="EMBL" id="KAD5802700.1"/>
    </source>
</evidence>
<dbReference type="InterPro" id="IPR053168">
    <property type="entry name" value="Glutamic_endopeptidase"/>
</dbReference>
<proteinExistence type="predicted"/>
<feature type="domain" description="Neprosin PEP catalytic" evidence="2">
    <location>
        <begin position="146"/>
        <end position="404"/>
    </location>
</feature>
<dbReference type="OrthoDB" id="1654992at2759"/>
<dbReference type="Gene3D" id="3.90.1320.10">
    <property type="entry name" value="Outer-capsid protein sigma 3, large lobe"/>
    <property type="match status" value="1"/>
</dbReference>
<evidence type="ECO:0000313" key="4">
    <source>
        <dbReference type="Proteomes" id="UP000326396"/>
    </source>
</evidence>
<feature type="chain" id="PRO_5024401498" description="Neprosin PEP catalytic domain-containing protein" evidence="1">
    <location>
        <begin position="24"/>
        <end position="404"/>
    </location>
</feature>
<dbReference type="AlphaFoldDB" id="A0A5N6P0B7"/>
<sequence length="404" mass="45739">MTKAKLSFLHFVVVFMVAQICHGSRSRFPSSIKVHKHLNLLNKAPVKSIKSPDGDTIDCVHIAHQPAFDHPILKNHTIKTRPSYYPVWIKDENIMMNASKSFTQLWHSNGKCPKGTIPIRRTKKEDMLRASSLKSYMRKNSVARQSSMDPEYVDVTKNHEYATASTYGVFYGAKATFNLWNPRVQTPDEFSLGQLWITNGPHMDVNTIEVGWQVYPYLYGDNNTRLFIYWTSDGYQTTGCYNLGCPGFIQTNNEIVLGGTLSPTSQVDGSQYEMNILVWKDGKEGDWWMQFEETLVGYWPASLYTLLRDNASDVEFGGEVINLKLDGLHTTTEMGSGYFPQEGAGKACYIKNIQTVDESNTLRTPEDMYIYHPNMSCYDIVLGVNDNSGSQFFYGGPGRNPNCP</sequence>
<dbReference type="Pfam" id="PF03080">
    <property type="entry name" value="Neprosin"/>
    <property type="match status" value="1"/>
</dbReference>
<dbReference type="PANTHER" id="PTHR31589:SF220">
    <property type="entry name" value="NEPROSIN DOMAIN-CONTAINING PROTEIN"/>
    <property type="match status" value="1"/>
</dbReference>